<feature type="transmembrane region" description="Helical" evidence="1">
    <location>
        <begin position="58"/>
        <end position="80"/>
    </location>
</feature>
<dbReference type="InterPro" id="IPR017850">
    <property type="entry name" value="Alkaline_phosphatase_core_sf"/>
</dbReference>
<evidence type="ECO:0000259" key="2">
    <source>
        <dbReference type="Pfam" id="PF00884"/>
    </source>
</evidence>
<feature type="transmembrane region" description="Helical" evidence="1">
    <location>
        <begin position="100"/>
        <end position="128"/>
    </location>
</feature>
<sequence>MDEHDPLPRNKKEVQPTRCRFPELLIVNGEEVDPFIKAETKEPPRSERPEKMFQISDLVGLPWLGWAFVYAYVLFIFSFSRCATLKELITMYGSPEDYTFTVKAGVVSLGFLEDFVCTTYFVCALWLFDTLKLSVNRRLGHKDGAPTGVRDFTMFAGSWLLFFIMMVPFAADYLLVLNREMRFTFDVVSAMIREKDHLKKAPLEPEELQRNYVTAAVIAIETTLFAIVRMWARWADLSRWNPTLLAWRPTIFRQRTLTGSGKGAAKSLKYEKLDVENGTHKMSTTDAGSKIGLSMESSMYQHFQSHRGIISSFVILLVVHTVTLAVSRLSPPLVAYSALNTPLNELFGHAFEPSMKDGALANVNAVETFIHSTEKHKLFAGDSLYRRTTGFSGNLAFDVKVSDENPPNVVVIAIESFRFQDSRYLVGEKDPSNLFNGTNLTVTPNFDRWAKRGIALRNMWSSLPTSRSVESLLFAQIPYDSTVKTGTSGGWTDTKLFGLPQLFTAKNYETFFTTGCGTTFDGWDSFFPAHGYDTVWSNVQMIELAKEKLGITKDQWFGPEHRGFQWGVHDDISFKFLGDLLVNKTKEQSERMANGDAKKPLFLTHYTISSHVPFDSWPTWYEESEKPDFSALYEGKNHAGAIKRYLEVRYFTDMELGRFMDRMAAEGILNDTIVVIVGDHGQAPEADLWNLHEDSVRRVAAAIVAEGRLGADAGLIVDDVAEQYDILNTLADITGVPESGFTQHGVGRSLKREDPHGERVVFVNDPGYKMSVVRGHERLRFDSIIDSMFLHDTEADHYHQKDLFPELSPEEQAKWAMWRDNARKITAYYKKRWDEKCFLASGCKR</sequence>
<organism evidence="3 4">
    <name type="scientific">Phytophthora lilii</name>
    <dbReference type="NCBI Taxonomy" id="2077276"/>
    <lineage>
        <taxon>Eukaryota</taxon>
        <taxon>Sar</taxon>
        <taxon>Stramenopiles</taxon>
        <taxon>Oomycota</taxon>
        <taxon>Peronosporomycetes</taxon>
        <taxon>Peronosporales</taxon>
        <taxon>Peronosporaceae</taxon>
        <taxon>Phytophthora</taxon>
    </lineage>
</organism>
<reference evidence="3" key="1">
    <citation type="submission" date="2023-04" db="EMBL/GenBank/DDBJ databases">
        <title>Phytophthora lilii NBRC 32176.</title>
        <authorList>
            <person name="Ichikawa N."/>
            <person name="Sato H."/>
            <person name="Tonouchi N."/>
        </authorList>
    </citation>
    <scope>NUCLEOTIDE SEQUENCE</scope>
    <source>
        <strain evidence="3">NBRC 32176</strain>
    </source>
</reference>
<name>A0A9W6X6W1_9STRA</name>
<dbReference type="SUPFAM" id="SSF53649">
    <property type="entry name" value="Alkaline phosphatase-like"/>
    <property type="match status" value="1"/>
</dbReference>
<keyword evidence="4" id="KW-1185">Reference proteome</keyword>
<gene>
    <name evidence="3" type="ORF">Plil01_001397700</name>
</gene>
<dbReference type="Gene3D" id="3.40.720.10">
    <property type="entry name" value="Alkaline Phosphatase, subunit A"/>
    <property type="match status" value="1"/>
</dbReference>
<comment type="caution">
    <text evidence="3">The sequence shown here is derived from an EMBL/GenBank/DDBJ whole genome shotgun (WGS) entry which is preliminary data.</text>
</comment>
<evidence type="ECO:0000313" key="4">
    <source>
        <dbReference type="Proteomes" id="UP001165083"/>
    </source>
</evidence>
<dbReference type="CDD" id="cd16015">
    <property type="entry name" value="LTA_synthase"/>
    <property type="match status" value="1"/>
</dbReference>
<proteinExistence type="predicted"/>
<dbReference type="EMBL" id="BSXW01001008">
    <property type="protein sequence ID" value="GMF32689.1"/>
    <property type="molecule type" value="Genomic_DNA"/>
</dbReference>
<feature type="transmembrane region" description="Helical" evidence="1">
    <location>
        <begin position="308"/>
        <end position="327"/>
    </location>
</feature>
<dbReference type="PANTHER" id="PTHR43751">
    <property type="entry name" value="SULFATASE"/>
    <property type="match status" value="1"/>
</dbReference>
<dbReference type="InterPro" id="IPR052701">
    <property type="entry name" value="GAG_Ulvan_Degrading_Sulfatases"/>
</dbReference>
<evidence type="ECO:0000256" key="1">
    <source>
        <dbReference type="SAM" id="Phobius"/>
    </source>
</evidence>
<dbReference type="Pfam" id="PF00884">
    <property type="entry name" value="Sulfatase"/>
    <property type="match status" value="1"/>
</dbReference>
<feature type="domain" description="Sulfatase N-terminal" evidence="2">
    <location>
        <begin position="407"/>
        <end position="686"/>
    </location>
</feature>
<protein>
    <submittedName>
        <fullName evidence="3">Unnamed protein product</fullName>
    </submittedName>
</protein>
<dbReference type="OrthoDB" id="96314at2759"/>
<dbReference type="AlphaFoldDB" id="A0A9W6X6W1"/>
<dbReference type="Proteomes" id="UP001165083">
    <property type="component" value="Unassembled WGS sequence"/>
</dbReference>
<keyword evidence="1" id="KW-0812">Transmembrane</keyword>
<keyword evidence="1" id="KW-1133">Transmembrane helix</keyword>
<dbReference type="InterPro" id="IPR000917">
    <property type="entry name" value="Sulfatase_N"/>
</dbReference>
<evidence type="ECO:0000313" key="3">
    <source>
        <dbReference type="EMBL" id="GMF32689.1"/>
    </source>
</evidence>
<accession>A0A9W6X6W1</accession>
<feature type="transmembrane region" description="Helical" evidence="1">
    <location>
        <begin position="149"/>
        <end position="171"/>
    </location>
</feature>
<dbReference type="PANTHER" id="PTHR43751:SF3">
    <property type="entry name" value="SULFATASE N-TERMINAL DOMAIN-CONTAINING PROTEIN"/>
    <property type="match status" value="1"/>
</dbReference>
<keyword evidence="1" id="KW-0472">Membrane</keyword>